<reference evidence="3 4" key="1">
    <citation type="submission" date="2022-01" db="EMBL/GenBank/DDBJ databases">
        <title>A high-quality chromosome-level genome assembly of rohu carp, Labeo rohita.</title>
        <authorList>
            <person name="Arick M.A. II"/>
            <person name="Hsu C.-Y."/>
            <person name="Magbanua Z."/>
            <person name="Pechanova O."/>
            <person name="Grover C."/>
            <person name="Miller E."/>
            <person name="Thrash A."/>
            <person name="Ezzel L."/>
            <person name="Alam S."/>
            <person name="Benzie J."/>
            <person name="Hamilton M."/>
            <person name="Karsi A."/>
            <person name="Lawrence M.L."/>
            <person name="Peterson D.G."/>
        </authorList>
    </citation>
    <scope>NUCLEOTIDE SEQUENCE [LARGE SCALE GENOMIC DNA]</scope>
    <source>
        <strain evidence="4">BAU-BD-2019</strain>
        <tissue evidence="3">Blood</tissue>
    </source>
</reference>
<keyword evidence="1" id="KW-0175">Coiled coil</keyword>
<keyword evidence="4" id="KW-1185">Reference proteome</keyword>
<protein>
    <submittedName>
        <fullName evidence="3">Centriolar coiled-coil protein of 110 kDa</fullName>
    </submittedName>
</protein>
<sequence>MADMRDQPTDVPGRRASRGCYATRLQPPSVWRLILREMESYEQFYSRTLNALLPPACSSSPRPQRALSTIHFHGRRLLQPVVSEALRVQMAEDRQTAVDRDRRRHTPHTDALLERVQHILNNIQMKKVHKEPDNTMTPTSDSSLTLGSKTSPIRSCVRPCTAPAPKQTLSPSSSLKRETLRLLNQRMEKLTSDESSDPESTDSSLVGLCLSLTGSYAQLPSPQPSRSPLTRRPRANASAVNILISSPVSECELSAAGSETHPSGINNEQRLAFKASLPPSPGAEWNCSASEFSDRQLSVMTSTPSRLDETQDVRCEKPRPPRRSPLAPLNRSYDVENPSPSLNRPQVDSDGPIQHRSETERHSQQLLHDQMNIKQLSVTQDKTGVEQQIQALEMLRKRLEREQAHQISELLTVQERQTRHLQQEQQMKALCRLTAVARGFLTRRLLQTDKITHLRKTIQDSRDFIRSFQTDSQLKRVSVSHQDLSLYQRVTALLRSALHDVHQIFIVWPVRDRLTLLQHDREIRRERTLRDMDKDSPGNTRILSSATQKTLDRKTQRQAKKTQVIPKSSSARILQPRLSHNSVCSSQSAVKKRDECLGARQQRSLHRKYLSLG</sequence>
<feature type="compositionally biased region" description="Basic and acidic residues" evidence="2">
    <location>
        <begin position="353"/>
        <end position="363"/>
    </location>
</feature>
<feature type="region of interest" description="Disordered" evidence="2">
    <location>
        <begin position="296"/>
        <end position="364"/>
    </location>
</feature>
<feature type="compositionally biased region" description="Polar residues" evidence="2">
    <location>
        <begin position="537"/>
        <end position="549"/>
    </location>
</feature>
<evidence type="ECO:0000256" key="1">
    <source>
        <dbReference type="SAM" id="Coils"/>
    </source>
</evidence>
<evidence type="ECO:0000313" key="3">
    <source>
        <dbReference type="EMBL" id="KAI2658216.1"/>
    </source>
</evidence>
<dbReference type="EMBL" id="JACTAM010000012">
    <property type="protein sequence ID" value="KAI2658216.1"/>
    <property type="molecule type" value="Genomic_DNA"/>
</dbReference>
<feature type="compositionally biased region" description="Polar residues" evidence="2">
    <location>
        <begin position="296"/>
        <end position="305"/>
    </location>
</feature>
<feature type="compositionally biased region" description="Basic and acidic residues" evidence="2">
    <location>
        <begin position="306"/>
        <end position="319"/>
    </location>
</feature>
<feature type="region of interest" description="Disordered" evidence="2">
    <location>
        <begin position="129"/>
        <end position="177"/>
    </location>
</feature>
<dbReference type="PANTHER" id="PTHR13594">
    <property type="entry name" value="CENTRIOLAR COILED-COIL PROTEIN OF 110 KDA"/>
    <property type="match status" value="1"/>
</dbReference>
<gene>
    <name evidence="3" type="ORF">H4Q32_016229</name>
</gene>
<evidence type="ECO:0000313" key="4">
    <source>
        <dbReference type="Proteomes" id="UP000830375"/>
    </source>
</evidence>
<dbReference type="Pfam" id="PF16025">
    <property type="entry name" value="CaM_bind"/>
    <property type="match status" value="1"/>
</dbReference>
<name>A0ABQ8M6M7_LABRO</name>
<feature type="coiled-coil region" evidence="1">
    <location>
        <begin position="382"/>
        <end position="409"/>
    </location>
</feature>
<feature type="compositionally biased region" description="Polar residues" evidence="2">
    <location>
        <begin position="134"/>
        <end position="153"/>
    </location>
</feature>
<dbReference type="PANTHER" id="PTHR13594:SF1">
    <property type="entry name" value="CENTRIOLAR COILED-COIL PROTEIN OF 110 KDA"/>
    <property type="match status" value="1"/>
</dbReference>
<accession>A0ABQ8M6M7</accession>
<dbReference type="InterPro" id="IPR033207">
    <property type="entry name" value="CCP110"/>
</dbReference>
<comment type="caution">
    <text evidence="3">The sequence shown here is derived from an EMBL/GenBank/DDBJ whole genome shotgun (WGS) entry which is preliminary data.</text>
</comment>
<evidence type="ECO:0000256" key="2">
    <source>
        <dbReference type="SAM" id="MobiDB-lite"/>
    </source>
</evidence>
<organism evidence="3 4">
    <name type="scientific">Labeo rohita</name>
    <name type="common">Indian major carp</name>
    <name type="synonym">Cyprinus rohita</name>
    <dbReference type="NCBI Taxonomy" id="84645"/>
    <lineage>
        <taxon>Eukaryota</taxon>
        <taxon>Metazoa</taxon>
        <taxon>Chordata</taxon>
        <taxon>Craniata</taxon>
        <taxon>Vertebrata</taxon>
        <taxon>Euteleostomi</taxon>
        <taxon>Actinopterygii</taxon>
        <taxon>Neopterygii</taxon>
        <taxon>Teleostei</taxon>
        <taxon>Ostariophysi</taxon>
        <taxon>Cypriniformes</taxon>
        <taxon>Cyprinidae</taxon>
        <taxon>Labeoninae</taxon>
        <taxon>Labeonini</taxon>
        <taxon>Labeo</taxon>
    </lineage>
</organism>
<proteinExistence type="predicted"/>
<feature type="region of interest" description="Disordered" evidence="2">
    <location>
        <begin position="529"/>
        <end position="570"/>
    </location>
</feature>
<dbReference type="Proteomes" id="UP000830375">
    <property type="component" value="Unassembled WGS sequence"/>
</dbReference>